<keyword evidence="2" id="KW-1185">Reference proteome</keyword>
<comment type="caution">
    <text evidence="1">The sequence shown here is derived from an EMBL/GenBank/DDBJ whole genome shotgun (WGS) entry which is preliminary data.</text>
</comment>
<evidence type="ECO:0000313" key="2">
    <source>
        <dbReference type="Proteomes" id="UP001054945"/>
    </source>
</evidence>
<name>A0AAV4QSL6_CAEEX</name>
<accession>A0AAV4QSL6</accession>
<reference evidence="1 2" key="1">
    <citation type="submission" date="2021-06" db="EMBL/GenBank/DDBJ databases">
        <title>Caerostris extrusa draft genome.</title>
        <authorList>
            <person name="Kono N."/>
            <person name="Arakawa K."/>
        </authorList>
    </citation>
    <scope>NUCLEOTIDE SEQUENCE [LARGE SCALE GENOMIC DNA]</scope>
</reference>
<proteinExistence type="predicted"/>
<protein>
    <recommendedName>
        <fullName evidence="3">DUF4817 domain-containing protein</fullName>
    </recommendedName>
</protein>
<evidence type="ECO:0008006" key="3">
    <source>
        <dbReference type="Google" id="ProtNLM"/>
    </source>
</evidence>
<dbReference type="EMBL" id="BPLR01006719">
    <property type="protein sequence ID" value="GIY11896.1"/>
    <property type="molecule type" value="Genomic_DNA"/>
</dbReference>
<sequence length="87" mass="10041">MDNLFPVSVISHSRTVEPKIGIPREFNICRNYSRLQSSVFTMEAWFSVSCQLAIVKRFVLKYGFKPNAECVPRGIKSLMHQKHARNV</sequence>
<dbReference type="AlphaFoldDB" id="A0AAV4QSL6"/>
<organism evidence="1 2">
    <name type="scientific">Caerostris extrusa</name>
    <name type="common">Bark spider</name>
    <name type="synonym">Caerostris bankana</name>
    <dbReference type="NCBI Taxonomy" id="172846"/>
    <lineage>
        <taxon>Eukaryota</taxon>
        <taxon>Metazoa</taxon>
        <taxon>Ecdysozoa</taxon>
        <taxon>Arthropoda</taxon>
        <taxon>Chelicerata</taxon>
        <taxon>Arachnida</taxon>
        <taxon>Araneae</taxon>
        <taxon>Araneomorphae</taxon>
        <taxon>Entelegynae</taxon>
        <taxon>Araneoidea</taxon>
        <taxon>Araneidae</taxon>
        <taxon>Caerostris</taxon>
    </lineage>
</organism>
<evidence type="ECO:0000313" key="1">
    <source>
        <dbReference type="EMBL" id="GIY11896.1"/>
    </source>
</evidence>
<dbReference type="Proteomes" id="UP001054945">
    <property type="component" value="Unassembled WGS sequence"/>
</dbReference>
<gene>
    <name evidence="1" type="ORF">CEXT_743951</name>
</gene>